<organism evidence="2 3">
    <name type="scientific">Candidatus Roizmanbacteria bacterium CG2_30_33_16</name>
    <dbReference type="NCBI Taxonomy" id="1805340"/>
    <lineage>
        <taxon>Bacteria</taxon>
        <taxon>Candidatus Roizmaniibacteriota</taxon>
    </lineage>
</organism>
<keyword evidence="1" id="KW-0472">Membrane</keyword>
<dbReference type="AlphaFoldDB" id="A0A1J5HQL0"/>
<sequence>MAKEKIINRLLRTYWYFRFKIPSYITLVALYSLAFILLSKGDTESMFTSFLVVIGITVTTSQTCFAYISTLNDKKTKEIVRVAGEHFLAASMWMSIAMLMFFVSVKYDLFIENRSWHLKFLSYLLYSFTLLHFTYSADSINKGIHRIGHVLWWKLDI</sequence>
<proteinExistence type="predicted"/>
<reference evidence="2 3" key="1">
    <citation type="journal article" date="2016" name="Environ. Microbiol.">
        <title>Genomic resolution of a cold subsurface aquifer community provides metabolic insights for novel microbes adapted to high CO concentrations.</title>
        <authorList>
            <person name="Probst A.J."/>
            <person name="Castelle C.J."/>
            <person name="Singh A."/>
            <person name="Brown C.T."/>
            <person name="Anantharaman K."/>
            <person name="Sharon I."/>
            <person name="Hug L.A."/>
            <person name="Burstein D."/>
            <person name="Emerson J.B."/>
            <person name="Thomas B.C."/>
            <person name="Banfield J.F."/>
        </authorList>
    </citation>
    <scope>NUCLEOTIDE SEQUENCE [LARGE SCALE GENOMIC DNA]</scope>
    <source>
        <strain evidence="2">CG2_30_33_16</strain>
    </source>
</reference>
<protein>
    <submittedName>
        <fullName evidence="2">Uncharacterized protein</fullName>
    </submittedName>
</protein>
<feature type="transmembrane region" description="Helical" evidence="1">
    <location>
        <begin position="45"/>
        <end position="67"/>
    </location>
</feature>
<evidence type="ECO:0000256" key="1">
    <source>
        <dbReference type="SAM" id="Phobius"/>
    </source>
</evidence>
<keyword evidence="1" id="KW-1133">Transmembrane helix</keyword>
<dbReference type="EMBL" id="MNZM01000005">
    <property type="protein sequence ID" value="OIP86707.1"/>
    <property type="molecule type" value="Genomic_DNA"/>
</dbReference>
<accession>A0A1J5HQL0</accession>
<evidence type="ECO:0000313" key="3">
    <source>
        <dbReference type="Proteomes" id="UP000183758"/>
    </source>
</evidence>
<name>A0A1J5HQL0_9BACT</name>
<feature type="transmembrane region" description="Helical" evidence="1">
    <location>
        <begin position="21"/>
        <end position="39"/>
    </location>
</feature>
<keyword evidence="1" id="KW-0812">Transmembrane</keyword>
<evidence type="ECO:0000313" key="2">
    <source>
        <dbReference type="EMBL" id="OIP86707.1"/>
    </source>
</evidence>
<feature type="transmembrane region" description="Helical" evidence="1">
    <location>
        <begin position="120"/>
        <end position="137"/>
    </location>
</feature>
<dbReference type="Proteomes" id="UP000183758">
    <property type="component" value="Unassembled WGS sequence"/>
</dbReference>
<comment type="caution">
    <text evidence="2">The sequence shown here is derived from an EMBL/GenBank/DDBJ whole genome shotgun (WGS) entry which is preliminary data.</text>
</comment>
<gene>
    <name evidence="2" type="ORF">AUK04_00200</name>
</gene>
<feature type="transmembrane region" description="Helical" evidence="1">
    <location>
        <begin position="87"/>
        <end position="105"/>
    </location>
</feature>